<evidence type="ECO:0000313" key="4">
    <source>
        <dbReference type="Proteomes" id="UP000230423"/>
    </source>
</evidence>
<dbReference type="Proteomes" id="UP000230423">
    <property type="component" value="Unassembled WGS sequence"/>
</dbReference>
<feature type="domain" description="P-type ATPase A" evidence="2">
    <location>
        <begin position="151"/>
        <end position="301"/>
    </location>
</feature>
<dbReference type="FunFam" id="2.70.150.10:FF:000054">
    <property type="entry name" value="Phospholipid-transporting ATPase"/>
    <property type="match status" value="1"/>
</dbReference>
<dbReference type="InterPro" id="IPR059000">
    <property type="entry name" value="ATPase_P-type_domA"/>
</dbReference>
<sequence length="313" mass="35820">MKAWLVWTRFEPEVTTNHTHRSSDHFATDKMKCLFALVDMSESLTGTRWAPLGGLREKMLTYILKCHNDHSEDPTRRIAKSLTEADVALHRAANLYFIFIVVLNMIIGAFGKYISLMPISFVLGVTAIKDAFEDYRRYKSDQKVNHSTCRVWDSSQGRYRKLEWKHILVGDFVHLSHDEIIPADMLLLRSSDANGICYVDTCNLDGESNLKQRQAIRAMGKFHNPTVPLNFSPDQFKYKVCCEEPTTDVYKFEGRLETMEGGPPLPREFTILAKENVLLRGCVVKNTDFVEGIVLYAGRDTKAMLNNNGPRYK</sequence>
<proteinExistence type="predicted"/>
<evidence type="ECO:0000259" key="2">
    <source>
        <dbReference type="Pfam" id="PF00122"/>
    </source>
</evidence>
<gene>
    <name evidence="3" type="ORF">TELCIR_15777</name>
</gene>
<keyword evidence="4" id="KW-1185">Reference proteome</keyword>
<dbReference type="SUPFAM" id="SSF81653">
    <property type="entry name" value="Calcium ATPase, transduction domain A"/>
    <property type="match status" value="1"/>
</dbReference>
<organism evidence="3 4">
    <name type="scientific">Teladorsagia circumcincta</name>
    <name type="common">Brown stomach worm</name>
    <name type="synonym">Ostertagia circumcincta</name>
    <dbReference type="NCBI Taxonomy" id="45464"/>
    <lineage>
        <taxon>Eukaryota</taxon>
        <taxon>Metazoa</taxon>
        <taxon>Ecdysozoa</taxon>
        <taxon>Nematoda</taxon>
        <taxon>Chromadorea</taxon>
        <taxon>Rhabditida</taxon>
        <taxon>Rhabditina</taxon>
        <taxon>Rhabditomorpha</taxon>
        <taxon>Strongyloidea</taxon>
        <taxon>Trichostrongylidae</taxon>
        <taxon>Teladorsagia</taxon>
    </lineage>
</organism>
<dbReference type="EMBL" id="KZ351822">
    <property type="protein sequence ID" value="PIO62652.1"/>
    <property type="molecule type" value="Genomic_DNA"/>
</dbReference>
<dbReference type="Gene3D" id="2.70.150.10">
    <property type="entry name" value="Calcium-transporting ATPase, cytoplasmic transduction domain A"/>
    <property type="match status" value="1"/>
</dbReference>
<dbReference type="InterPro" id="IPR023298">
    <property type="entry name" value="ATPase_P-typ_TM_dom_sf"/>
</dbReference>
<dbReference type="SUPFAM" id="SSF81665">
    <property type="entry name" value="Calcium ATPase, transmembrane domain M"/>
    <property type="match status" value="1"/>
</dbReference>
<accession>A0A2G9TYX7</accession>
<dbReference type="InterPro" id="IPR008250">
    <property type="entry name" value="ATPase_P-typ_transduc_dom_A_sf"/>
</dbReference>
<evidence type="ECO:0000313" key="3">
    <source>
        <dbReference type="EMBL" id="PIO62652.1"/>
    </source>
</evidence>
<dbReference type="GO" id="GO:0140326">
    <property type="term" value="F:ATPase-coupled intramembrane lipid transporter activity"/>
    <property type="evidence" value="ECO:0007669"/>
    <property type="project" value="TreeGrafter"/>
</dbReference>
<dbReference type="PANTHER" id="PTHR24092">
    <property type="entry name" value="PROBABLE PHOSPHOLIPID-TRANSPORTING ATPASE"/>
    <property type="match status" value="1"/>
</dbReference>
<keyword evidence="1" id="KW-0812">Transmembrane</keyword>
<dbReference type="GO" id="GO:0005886">
    <property type="term" value="C:plasma membrane"/>
    <property type="evidence" value="ECO:0007669"/>
    <property type="project" value="TreeGrafter"/>
</dbReference>
<dbReference type="Pfam" id="PF00122">
    <property type="entry name" value="E1-E2_ATPase"/>
    <property type="match status" value="1"/>
</dbReference>
<keyword evidence="1" id="KW-0472">Membrane</keyword>
<dbReference type="AlphaFoldDB" id="A0A2G9TYX7"/>
<dbReference type="PANTHER" id="PTHR24092:SF218">
    <property type="entry name" value="PHOSPHOLIPID-TRANSPORTING ATPASE"/>
    <property type="match status" value="1"/>
</dbReference>
<feature type="non-terminal residue" evidence="3">
    <location>
        <position position="313"/>
    </location>
</feature>
<keyword evidence="1" id="KW-1133">Transmembrane helix</keyword>
<reference evidence="3 4" key="1">
    <citation type="submission" date="2015-09" db="EMBL/GenBank/DDBJ databases">
        <title>Draft genome of the parasitic nematode Teladorsagia circumcincta isolate WARC Sus (inbred).</title>
        <authorList>
            <person name="Mitreva M."/>
        </authorList>
    </citation>
    <scope>NUCLEOTIDE SEQUENCE [LARGE SCALE GENOMIC DNA]</scope>
    <source>
        <strain evidence="3 4">S</strain>
    </source>
</reference>
<dbReference type="GO" id="GO:0045332">
    <property type="term" value="P:phospholipid translocation"/>
    <property type="evidence" value="ECO:0007669"/>
    <property type="project" value="TreeGrafter"/>
</dbReference>
<protein>
    <submittedName>
        <fullName evidence="3">IC domain protein, HAD ATPase, P-type family</fullName>
    </submittedName>
</protein>
<evidence type="ECO:0000256" key="1">
    <source>
        <dbReference type="SAM" id="Phobius"/>
    </source>
</evidence>
<dbReference type="OrthoDB" id="377733at2759"/>
<feature type="transmembrane region" description="Helical" evidence="1">
    <location>
        <begin position="87"/>
        <end position="107"/>
    </location>
</feature>
<name>A0A2G9TYX7_TELCI</name>